<gene>
    <name evidence="2" type="ORF">H8S07_00785</name>
</gene>
<evidence type="ECO:0000256" key="1">
    <source>
        <dbReference type="SAM" id="Phobius"/>
    </source>
</evidence>
<accession>A0ABR7ERA9</accession>
<dbReference type="RefSeq" id="WP_117538341.1">
    <property type="nucleotide sequence ID" value="NZ_JACOOY010000001.1"/>
</dbReference>
<dbReference type="Pfam" id="PF13346">
    <property type="entry name" value="ABC2_membrane_5"/>
    <property type="match status" value="1"/>
</dbReference>
<proteinExistence type="predicted"/>
<feature type="transmembrane region" description="Helical" evidence="1">
    <location>
        <begin position="82"/>
        <end position="105"/>
    </location>
</feature>
<evidence type="ECO:0000313" key="2">
    <source>
        <dbReference type="EMBL" id="MBC5663824.1"/>
    </source>
</evidence>
<keyword evidence="1" id="KW-0812">Transmembrane</keyword>
<comment type="caution">
    <text evidence="2">The sequence shown here is derived from an EMBL/GenBank/DDBJ whole genome shotgun (WGS) entry which is preliminary data.</text>
</comment>
<dbReference type="EMBL" id="JACOOY010000001">
    <property type="protein sequence ID" value="MBC5663824.1"/>
    <property type="molecule type" value="Genomic_DNA"/>
</dbReference>
<feature type="transmembrane region" description="Helical" evidence="1">
    <location>
        <begin position="187"/>
        <end position="208"/>
    </location>
</feature>
<protein>
    <submittedName>
        <fullName evidence="2">ABC-2 transporter permease</fullName>
    </submittedName>
</protein>
<feature type="transmembrane region" description="Helical" evidence="1">
    <location>
        <begin position="150"/>
        <end position="181"/>
    </location>
</feature>
<name>A0ABR7ERA9_9FIRM</name>
<dbReference type="InterPro" id="IPR025699">
    <property type="entry name" value="ABC2_memb-like"/>
</dbReference>
<feature type="transmembrane region" description="Helical" evidence="1">
    <location>
        <begin position="20"/>
        <end position="45"/>
    </location>
</feature>
<reference evidence="2 3" key="1">
    <citation type="submission" date="2020-08" db="EMBL/GenBank/DDBJ databases">
        <title>Genome public.</title>
        <authorList>
            <person name="Liu C."/>
            <person name="Sun Q."/>
        </authorList>
    </citation>
    <scope>NUCLEOTIDE SEQUENCE [LARGE SCALE GENOMIC DNA]</scope>
    <source>
        <strain evidence="2 3">NSJ-36</strain>
    </source>
</reference>
<feature type="transmembrane region" description="Helical" evidence="1">
    <location>
        <begin position="117"/>
        <end position="138"/>
    </location>
</feature>
<sequence length="223" mass="25244">MKALLMKDLRTLKNERRLWVSIIGVSVLFGVLFQNWYFMMGYIMFGLSMIARTMYQYDVADQGIVYLMTLPITRKEYVKEKYLLSLMSICIGGILSMILTKIGMLFTPDQADSNQEIFSAFLGILAVALVLQAIIFPVELKYDVSKSRIIILLLVMGIIILFTAFDMLIGAILVAFITIFVDAFGGIFIQHFLGTVLLSAVVVGMIYFSSYRKSVKIMGQKEF</sequence>
<keyword evidence="1" id="KW-0472">Membrane</keyword>
<keyword evidence="3" id="KW-1185">Reference proteome</keyword>
<evidence type="ECO:0000313" key="3">
    <source>
        <dbReference type="Proteomes" id="UP000647235"/>
    </source>
</evidence>
<keyword evidence="1" id="KW-1133">Transmembrane helix</keyword>
<organism evidence="2 3">
    <name type="scientific">Dorea hominis</name>
    <dbReference type="NCBI Taxonomy" id="2763040"/>
    <lineage>
        <taxon>Bacteria</taxon>
        <taxon>Bacillati</taxon>
        <taxon>Bacillota</taxon>
        <taxon>Clostridia</taxon>
        <taxon>Lachnospirales</taxon>
        <taxon>Lachnospiraceae</taxon>
        <taxon>Dorea</taxon>
    </lineage>
</organism>
<dbReference type="Proteomes" id="UP000647235">
    <property type="component" value="Unassembled WGS sequence"/>
</dbReference>